<organism evidence="13 14">
    <name type="scientific">Helobdella robusta</name>
    <name type="common">Californian leech</name>
    <dbReference type="NCBI Taxonomy" id="6412"/>
    <lineage>
        <taxon>Eukaryota</taxon>
        <taxon>Metazoa</taxon>
        <taxon>Spiralia</taxon>
        <taxon>Lophotrochozoa</taxon>
        <taxon>Annelida</taxon>
        <taxon>Clitellata</taxon>
        <taxon>Hirudinea</taxon>
        <taxon>Rhynchobdellida</taxon>
        <taxon>Glossiphoniidae</taxon>
        <taxon>Helobdella</taxon>
    </lineage>
</organism>
<dbReference type="InterPro" id="IPR001245">
    <property type="entry name" value="Ser-Thr/Tyr_kinase_cat_dom"/>
</dbReference>
<feature type="coiled-coil region" evidence="9">
    <location>
        <begin position="233"/>
        <end position="264"/>
    </location>
</feature>
<dbReference type="CDD" id="cd07302">
    <property type="entry name" value="CHD"/>
    <property type="match status" value="1"/>
</dbReference>
<dbReference type="PANTHER" id="PTHR11920:SF501">
    <property type="entry name" value="GUANYLATE CYCLASE 32E"/>
    <property type="match status" value="1"/>
</dbReference>
<evidence type="ECO:0000313" key="14">
    <source>
        <dbReference type="Proteomes" id="UP000015101"/>
    </source>
</evidence>
<keyword evidence="9" id="KW-0175">Coiled coil</keyword>
<reference evidence="14" key="1">
    <citation type="submission" date="2012-12" db="EMBL/GenBank/DDBJ databases">
        <authorList>
            <person name="Hellsten U."/>
            <person name="Grimwood J."/>
            <person name="Chapman J.A."/>
            <person name="Shapiro H."/>
            <person name="Aerts A."/>
            <person name="Otillar R.P."/>
            <person name="Terry A.Y."/>
            <person name="Boore J.L."/>
            <person name="Simakov O."/>
            <person name="Marletaz F."/>
            <person name="Cho S.-J."/>
            <person name="Edsinger-Gonzales E."/>
            <person name="Havlak P."/>
            <person name="Kuo D.-H."/>
            <person name="Larsson T."/>
            <person name="Lv J."/>
            <person name="Arendt D."/>
            <person name="Savage R."/>
            <person name="Osoegawa K."/>
            <person name="de Jong P."/>
            <person name="Lindberg D.R."/>
            <person name="Seaver E.C."/>
            <person name="Weisblat D.A."/>
            <person name="Putnam N.H."/>
            <person name="Grigoriev I.V."/>
            <person name="Rokhsar D.S."/>
        </authorList>
    </citation>
    <scope>NUCLEOTIDE SEQUENCE</scope>
</reference>
<dbReference type="SMART" id="SM00044">
    <property type="entry name" value="CYCc"/>
    <property type="match status" value="1"/>
</dbReference>
<dbReference type="SUPFAM" id="SSF55073">
    <property type="entry name" value="Nucleotide cyclase"/>
    <property type="match status" value="1"/>
</dbReference>
<dbReference type="AlphaFoldDB" id="T1G7K8"/>
<dbReference type="GeneID" id="20217055"/>
<dbReference type="GO" id="GO:0001653">
    <property type="term" value="F:peptide receptor activity"/>
    <property type="evidence" value="ECO:0000318"/>
    <property type="project" value="GO_Central"/>
</dbReference>
<dbReference type="HOGENOM" id="CLU_001072_11_2_1"/>
<dbReference type="InterPro" id="IPR050401">
    <property type="entry name" value="Cyclic_nucleotide_synthase"/>
</dbReference>
<feature type="domain" description="Protein kinase" evidence="10">
    <location>
        <begin position="1"/>
        <end position="225"/>
    </location>
</feature>
<evidence type="ECO:0000256" key="7">
    <source>
        <dbReference type="ARBA" id="ARBA00023239"/>
    </source>
</evidence>
<evidence type="ECO:0000256" key="3">
    <source>
        <dbReference type="ARBA" id="ARBA00022692"/>
    </source>
</evidence>
<comment type="subcellular location">
    <subcellularLocation>
        <location evidence="1">Membrane</location>
        <topology evidence="1">Single-pass membrane protein</topology>
    </subcellularLocation>
</comment>
<evidence type="ECO:0000256" key="9">
    <source>
        <dbReference type="SAM" id="Coils"/>
    </source>
</evidence>
<evidence type="ECO:0000259" key="10">
    <source>
        <dbReference type="PROSITE" id="PS50011"/>
    </source>
</evidence>
<evidence type="ECO:0000256" key="1">
    <source>
        <dbReference type="ARBA" id="ARBA00004167"/>
    </source>
</evidence>
<dbReference type="FunFam" id="1.10.510.10:FF:001903">
    <property type="entry name" value="Guanylate cyclase"/>
    <property type="match status" value="1"/>
</dbReference>
<dbReference type="GO" id="GO:0004383">
    <property type="term" value="F:guanylate cyclase activity"/>
    <property type="evidence" value="ECO:0000318"/>
    <property type="project" value="GO_Central"/>
</dbReference>
<dbReference type="GO" id="GO:0035556">
    <property type="term" value="P:intracellular signal transduction"/>
    <property type="evidence" value="ECO:0007669"/>
    <property type="project" value="InterPro"/>
</dbReference>
<dbReference type="InterPro" id="IPR029787">
    <property type="entry name" value="Nucleotide_cyclase"/>
</dbReference>
<dbReference type="Proteomes" id="UP000015101">
    <property type="component" value="Unassembled WGS sequence"/>
</dbReference>
<dbReference type="PANTHER" id="PTHR11920">
    <property type="entry name" value="GUANYLYL CYCLASE"/>
    <property type="match status" value="1"/>
</dbReference>
<keyword evidence="4" id="KW-0547">Nucleotide-binding</keyword>
<name>T1G7K8_HELRO</name>
<dbReference type="SUPFAM" id="SSF56112">
    <property type="entry name" value="Protein kinase-like (PK-like)"/>
    <property type="match status" value="1"/>
</dbReference>
<dbReference type="Gene3D" id="1.10.510.10">
    <property type="entry name" value="Transferase(Phosphotransferase) domain 1"/>
    <property type="match status" value="1"/>
</dbReference>
<dbReference type="PROSITE" id="PS50125">
    <property type="entry name" value="GUANYLATE_CYCLASE_2"/>
    <property type="match status" value="1"/>
</dbReference>
<keyword evidence="8" id="KW-0141">cGMP biosynthesis</keyword>
<dbReference type="GO" id="GO:0007168">
    <property type="term" value="P:receptor guanylyl cyclase signaling pathway"/>
    <property type="evidence" value="ECO:0000318"/>
    <property type="project" value="GO_Central"/>
</dbReference>
<evidence type="ECO:0000256" key="8">
    <source>
        <dbReference type="ARBA" id="ARBA00023293"/>
    </source>
</evidence>
<dbReference type="InterPro" id="IPR000719">
    <property type="entry name" value="Prot_kinase_dom"/>
</dbReference>
<dbReference type="EMBL" id="KB097680">
    <property type="protein sequence ID" value="ESN91984.1"/>
    <property type="molecule type" value="Genomic_DNA"/>
</dbReference>
<dbReference type="PROSITE" id="PS50011">
    <property type="entry name" value="PROTEIN_KINASE_DOM"/>
    <property type="match status" value="1"/>
</dbReference>
<dbReference type="OrthoDB" id="122279at2759"/>
<evidence type="ECO:0000256" key="4">
    <source>
        <dbReference type="ARBA" id="ARBA00022741"/>
    </source>
</evidence>
<dbReference type="GO" id="GO:0005524">
    <property type="term" value="F:ATP binding"/>
    <property type="evidence" value="ECO:0007669"/>
    <property type="project" value="InterPro"/>
</dbReference>
<dbReference type="eggNOG" id="KOG1023">
    <property type="taxonomic scope" value="Eukaryota"/>
</dbReference>
<dbReference type="EC" id="4.6.1.2" evidence="2"/>
<accession>T1G7K8</accession>
<reference evidence="12 14" key="2">
    <citation type="journal article" date="2013" name="Nature">
        <title>Insights into bilaterian evolution from three spiralian genomes.</title>
        <authorList>
            <person name="Simakov O."/>
            <person name="Marletaz F."/>
            <person name="Cho S.J."/>
            <person name="Edsinger-Gonzales E."/>
            <person name="Havlak P."/>
            <person name="Hellsten U."/>
            <person name="Kuo D.H."/>
            <person name="Larsson T."/>
            <person name="Lv J."/>
            <person name="Arendt D."/>
            <person name="Savage R."/>
            <person name="Osoegawa K."/>
            <person name="de Jong P."/>
            <person name="Grimwood J."/>
            <person name="Chapman J.A."/>
            <person name="Shapiro H."/>
            <person name="Aerts A."/>
            <person name="Otillar R.P."/>
            <person name="Terry A.Y."/>
            <person name="Boore J.L."/>
            <person name="Grigoriev I.V."/>
            <person name="Lindberg D.R."/>
            <person name="Seaver E.C."/>
            <person name="Weisblat D.A."/>
            <person name="Putnam N.H."/>
            <person name="Rokhsar D.S."/>
        </authorList>
    </citation>
    <scope>NUCLEOTIDE SEQUENCE</scope>
</reference>
<gene>
    <name evidence="13" type="primary">20217055</name>
    <name evidence="12" type="ORF">HELRODRAFT_90075</name>
</gene>
<keyword evidence="14" id="KW-1185">Reference proteome</keyword>
<dbReference type="KEGG" id="hro:HELRODRAFT_90075"/>
<dbReference type="Pfam" id="PF00211">
    <property type="entry name" value="Guanylate_cyc"/>
    <property type="match status" value="1"/>
</dbReference>
<dbReference type="EMBL" id="AMQM01007876">
    <property type="status" value="NOT_ANNOTATED_CDS"/>
    <property type="molecule type" value="Genomic_DNA"/>
</dbReference>
<dbReference type="CTD" id="20217055"/>
<protein>
    <recommendedName>
        <fullName evidence="2">guanylate cyclase</fullName>
        <ecNumber evidence="2">4.6.1.2</ecNumber>
    </recommendedName>
</protein>
<keyword evidence="7" id="KW-0456">Lyase</keyword>
<dbReference type="EnsemblMetazoa" id="HelroT90075">
    <property type="protein sequence ID" value="HelroP90075"/>
    <property type="gene ID" value="HelroG90075"/>
</dbReference>
<feature type="domain" description="Guanylate cyclase" evidence="11">
    <location>
        <begin position="296"/>
        <end position="425"/>
    </location>
</feature>
<dbReference type="Gene3D" id="3.30.70.1230">
    <property type="entry name" value="Nucleotide cyclase"/>
    <property type="match status" value="1"/>
</dbReference>
<dbReference type="InParanoid" id="T1G7K8"/>
<keyword evidence="3" id="KW-0812">Transmembrane</keyword>
<proteinExistence type="predicted"/>
<evidence type="ECO:0000256" key="6">
    <source>
        <dbReference type="ARBA" id="ARBA00023136"/>
    </source>
</evidence>
<dbReference type="InterPro" id="IPR001054">
    <property type="entry name" value="A/G_cyclase"/>
</dbReference>
<evidence type="ECO:0000313" key="12">
    <source>
        <dbReference type="EMBL" id="ESN91984.1"/>
    </source>
</evidence>
<evidence type="ECO:0000256" key="5">
    <source>
        <dbReference type="ARBA" id="ARBA00022989"/>
    </source>
</evidence>
<dbReference type="Pfam" id="PF07714">
    <property type="entry name" value="PK_Tyr_Ser-Thr"/>
    <property type="match status" value="1"/>
</dbReference>
<dbReference type="RefSeq" id="XP_009029887.1">
    <property type="nucleotide sequence ID" value="XM_009031639.1"/>
</dbReference>
<evidence type="ECO:0000256" key="2">
    <source>
        <dbReference type="ARBA" id="ARBA00012202"/>
    </source>
</evidence>
<evidence type="ECO:0000313" key="13">
    <source>
        <dbReference type="EnsemblMetazoa" id="HelroP90075"/>
    </source>
</evidence>
<dbReference type="GO" id="GO:0005886">
    <property type="term" value="C:plasma membrane"/>
    <property type="evidence" value="ECO:0000318"/>
    <property type="project" value="GO_Central"/>
</dbReference>
<sequence>MANIRHQNLNLFLGVCLDLPNSCLMYLYNKFGSLTDLIREQKIRPNYDNKLSLVLDITSGMDYLHRSLLKIHGHLSSKNCVIDNRFIASYSFSLENFNSNIKNDLHYKHFSVADALYLAPELLQISKGNFLSEQGSPEGDVYAFGIIMQEVIMWDVPYAIERQNKPISQILRQVMLTTMRHPIRPLIPENLCSDEWLELMKKCLRQQPDRRATFASINFDFKKMLKGKTVHIMDVTLEKLEKLNEKLQILVSRRTEELKQKKAEVEAWIFNILPVGIARAMLKNKTVHPQEFEEATIYFSDIVGFDIICQTGSPAFIVDFLNNVFRHFDLVTDKYDLYKCETTKDVYMVASGVPKKIRHHASEIATMALDMFTTINKFEIPGTNNNVLQLRIGLHSGPVVAGILGTSLPQYCIYGDSVNTASRMQTSGYALRIHMSDTTNKLLQATNEFDTMERGKIEVKGKGIMTTHWLLGKRNTDLYVPDPTLAAARWMHHFK</sequence>
<dbReference type="FunFam" id="3.30.70.1230:FF:000030">
    <property type="entry name" value="Si:ch211-215j19.12"/>
    <property type="match status" value="1"/>
</dbReference>
<keyword evidence="6" id="KW-0472">Membrane</keyword>
<dbReference type="GO" id="GO:0004672">
    <property type="term" value="F:protein kinase activity"/>
    <property type="evidence" value="ECO:0007669"/>
    <property type="project" value="InterPro"/>
</dbReference>
<keyword evidence="5" id="KW-1133">Transmembrane helix</keyword>
<evidence type="ECO:0000259" key="11">
    <source>
        <dbReference type="PROSITE" id="PS50125"/>
    </source>
</evidence>
<reference evidence="13" key="3">
    <citation type="submission" date="2015-06" db="UniProtKB">
        <authorList>
            <consortium name="EnsemblMetazoa"/>
        </authorList>
    </citation>
    <scope>IDENTIFICATION</scope>
</reference>
<dbReference type="InterPro" id="IPR011009">
    <property type="entry name" value="Kinase-like_dom_sf"/>
</dbReference>
<dbReference type="GO" id="GO:0006182">
    <property type="term" value="P:cGMP biosynthetic process"/>
    <property type="evidence" value="ECO:0000318"/>
    <property type="project" value="GO_Central"/>
</dbReference>